<evidence type="ECO:0000256" key="9">
    <source>
        <dbReference type="RuleBase" id="RU363032"/>
    </source>
</evidence>
<keyword evidence="8 9" id="KW-0472">Membrane</keyword>
<evidence type="ECO:0000256" key="3">
    <source>
        <dbReference type="ARBA" id="ARBA00022448"/>
    </source>
</evidence>
<dbReference type="Pfam" id="PF00528">
    <property type="entry name" value="BPD_transp_1"/>
    <property type="match status" value="1"/>
</dbReference>
<feature type="transmembrane region" description="Helical" evidence="9">
    <location>
        <begin position="51"/>
        <end position="70"/>
    </location>
</feature>
<evidence type="ECO:0000256" key="4">
    <source>
        <dbReference type="ARBA" id="ARBA00022475"/>
    </source>
</evidence>
<comment type="similarity">
    <text evidence="2 10">Belongs to the binding-protein-dependent transport system permease family. MalFG subfamily.</text>
</comment>
<sequence length="459" mass="51519">MEKNKNNVLSIIAGNIKNIGVTFKEGDWKTRLSFLIMGFGPIMRKSFARGIAYLLIEVAFIAYMATSGIANLSKLSTLGTEETHMDPNTFLTTYGDNSFLILLYGVLTAVLCVLFITFWRMNIQENQNEEKIIKNGGHLPTSSQDLKSLLDQKFHATLLALPVLGVLVFMVVPIIFMICVAFTNYDSTHQAPSKLFTWVGFENFTQLLKFGGNGMGSTFTTILIWTLVWAFFATFSTYFGGIALALLINKKGVKFKKFWRTIFVMTIAIPQFISLLYVSKMFAADGLINTYFVKWGIFERSYNFWAHPMTARVLIIVINLWIGIPYVMLMATGLLMNIPADLYESARIDGASPWQMFRKITMPYMLFVTGPYLLTSFTGNLNNFNVIYLLSGGGPTSMQLYGGSGYTDLLVTWLYKLVLNSTNYKLAACVGILTFVVVAFTSLIAYSKLPSIKDEEGFQ</sequence>
<dbReference type="CDD" id="cd06261">
    <property type="entry name" value="TM_PBP2"/>
    <property type="match status" value="1"/>
</dbReference>
<evidence type="ECO:0000313" key="12">
    <source>
        <dbReference type="EMBL" id="SER49000.1"/>
    </source>
</evidence>
<evidence type="ECO:0000256" key="7">
    <source>
        <dbReference type="ARBA" id="ARBA00022989"/>
    </source>
</evidence>
<evidence type="ECO:0000259" key="11">
    <source>
        <dbReference type="PROSITE" id="PS50928"/>
    </source>
</evidence>
<feature type="domain" description="ABC transmembrane type-1" evidence="11">
    <location>
        <begin position="223"/>
        <end position="445"/>
    </location>
</feature>
<dbReference type="PANTHER" id="PTHR47314">
    <property type="entry name" value="MALTOSE/MALTODEXTRIN TRANSPORT SYSTEM PERMEASE PROTEIN MALF"/>
    <property type="match status" value="1"/>
</dbReference>
<evidence type="ECO:0000256" key="2">
    <source>
        <dbReference type="ARBA" id="ARBA00009047"/>
    </source>
</evidence>
<evidence type="ECO:0000313" key="13">
    <source>
        <dbReference type="Proteomes" id="UP000182584"/>
    </source>
</evidence>
<keyword evidence="6 9" id="KW-0812">Transmembrane</keyword>
<dbReference type="Proteomes" id="UP000182584">
    <property type="component" value="Unassembled WGS sequence"/>
</dbReference>
<gene>
    <name evidence="12" type="ORF">SAMN04487884_10675</name>
</gene>
<dbReference type="InterPro" id="IPR000515">
    <property type="entry name" value="MetI-like"/>
</dbReference>
<feature type="transmembrane region" description="Helical" evidence="9">
    <location>
        <begin position="424"/>
        <end position="446"/>
    </location>
</feature>
<keyword evidence="5 10" id="KW-0762">Sugar transport</keyword>
<evidence type="ECO:0000256" key="8">
    <source>
        <dbReference type="ARBA" id="ARBA00023136"/>
    </source>
</evidence>
<feature type="transmembrane region" description="Helical" evidence="9">
    <location>
        <begin position="258"/>
        <end position="278"/>
    </location>
</feature>
<comment type="function">
    <text evidence="10">Part of the ABC transporter complex MalEFGK involved in maltose/maltodextrin import. Probably responsible for the translocation of the substrate across the membrane.</text>
</comment>
<dbReference type="InterPro" id="IPR035906">
    <property type="entry name" value="MetI-like_sf"/>
</dbReference>
<dbReference type="SUPFAM" id="SSF160964">
    <property type="entry name" value="MalF N-terminal region-like"/>
    <property type="match status" value="1"/>
</dbReference>
<dbReference type="PROSITE" id="PS50928">
    <property type="entry name" value="ABC_TM1"/>
    <property type="match status" value="1"/>
</dbReference>
<dbReference type="eggNOG" id="COG1175">
    <property type="taxonomic scope" value="Bacteria"/>
</dbReference>
<feature type="transmembrane region" description="Helical" evidence="9">
    <location>
        <begin position="99"/>
        <end position="119"/>
    </location>
</feature>
<proteinExistence type="inferred from homology"/>
<evidence type="ECO:0000256" key="6">
    <source>
        <dbReference type="ARBA" id="ARBA00022692"/>
    </source>
</evidence>
<evidence type="ECO:0000256" key="5">
    <source>
        <dbReference type="ARBA" id="ARBA00022597"/>
    </source>
</evidence>
<comment type="subcellular location">
    <subcellularLocation>
        <location evidence="1 9">Cell membrane</location>
        <topology evidence="1 9">Multi-pass membrane protein</topology>
    </subcellularLocation>
</comment>
<feature type="transmembrane region" description="Helical" evidence="9">
    <location>
        <begin position="156"/>
        <end position="183"/>
    </location>
</feature>
<dbReference type="AlphaFoldDB" id="A0A1H9PLN6"/>
<dbReference type="EMBL" id="FOGJ01000006">
    <property type="protein sequence ID" value="SER49000.1"/>
    <property type="molecule type" value="Genomic_DNA"/>
</dbReference>
<dbReference type="OrthoDB" id="9778687at2"/>
<dbReference type="GO" id="GO:0042956">
    <property type="term" value="P:maltodextrin transmembrane transport"/>
    <property type="evidence" value="ECO:0007669"/>
    <property type="project" value="TreeGrafter"/>
</dbReference>
<dbReference type="GO" id="GO:1990060">
    <property type="term" value="C:maltose transport complex"/>
    <property type="evidence" value="ECO:0007669"/>
    <property type="project" value="TreeGrafter"/>
</dbReference>
<feature type="transmembrane region" description="Helical" evidence="9">
    <location>
        <begin position="313"/>
        <end position="335"/>
    </location>
</feature>
<dbReference type="PANTHER" id="PTHR47314:SF1">
    <property type="entry name" value="MALTOSE_MALTODEXTRIN TRANSPORT SYSTEM PERMEASE PROTEIN MALF"/>
    <property type="match status" value="1"/>
</dbReference>
<dbReference type="RefSeq" id="WP_027207750.1">
    <property type="nucleotide sequence ID" value="NZ_FOGJ01000006.1"/>
</dbReference>
<dbReference type="Gene3D" id="1.10.3720.10">
    <property type="entry name" value="MetI-like"/>
    <property type="match status" value="1"/>
</dbReference>
<keyword evidence="7 9" id="KW-1133">Transmembrane helix</keyword>
<evidence type="ECO:0000256" key="1">
    <source>
        <dbReference type="ARBA" id="ARBA00004651"/>
    </source>
</evidence>
<feature type="transmembrane region" description="Helical" evidence="9">
    <location>
        <begin position="222"/>
        <end position="246"/>
    </location>
</feature>
<reference evidence="12 13" key="1">
    <citation type="submission" date="2016-10" db="EMBL/GenBank/DDBJ databases">
        <authorList>
            <person name="de Groot N.N."/>
        </authorList>
    </citation>
    <scope>NUCLEOTIDE SEQUENCE [LARGE SCALE GENOMIC DNA]</scope>
    <source>
        <strain evidence="12 13">AR40</strain>
    </source>
</reference>
<accession>A0A1H9PLN6</accession>
<organism evidence="12 13">
    <name type="scientific">Butyrivibrio fibrisolvens</name>
    <dbReference type="NCBI Taxonomy" id="831"/>
    <lineage>
        <taxon>Bacteria</taxon>
        <taxon>Bacillati</taxon>
        <taxon>Bacillota</taxon>
        <taxon>Clostridia</taxon>
        <taxon>Lachnospirales</taxon>
        <taxon>Lachnospiraceae</taxon>
        <taxon>Butyrivibrio</taxon>
    </lineage>
</organism>
<evidence type="ECO:0000256" key="10">
    <source>
        <dbReference type="RuleBase" id="RU367050"/>
    </source>
</evidence>
<keyword evidence="4 10" id="KW-1003">Cell membrane</keyword>
<name>A0A1H9PLN6_BUTFI</name>
<dbReference type="SUPFAM" id="SSF161098">
    <property type="entry name" value="MetI-like"/>
    <property type="match status" value="1"/>
</dbReference>
<dbReference type="GO" id="GO:0015423">
    <property type="term" value="F:ABC-type maltose transporter activity"/>
    <property type="evidence" value="ECO:0007669"/>
    <property type="project" value="TreeGrafter"/>
</dbReference>
<protein>
    <recommendedName>
        <fullName evidence="10">Maltose/maltodextrin transport system permease protein</fullName>
    </recommendedName>
</protein>
<keyword evidence="3 9" id="KW-0813">Transport</keyword>